<name>A0A2U1ZWG8_9MICO</name>
<accession>A0A2U1ZWG8</accession>
<proteinExistence type="predicted"/>
<dbReference type="EMBL" id="PYHR01000002">
    <property type="protein sequence ID" value="PWD51337.1"/>
    <property type="molecule type" value="Genomic_DNA"/>
</dbReference>
<sequence>MARIGLAGSTADDQLSLDPSAAIRAANTVLGDHPDVRRARLELVHRGGRIEVHGSVLARADRPLTRTADDVRATLADLGTALEVPNLPARVRITVSR</sequence>
<evidence type="ECO:0000313" key="1">
    <source>
        <dbReference type="EMBL" id="PWD51337.1"/>
    </source>
</evidence>
<organism evidence="1 2">
    <name type="scientific">Serinibacter arcticus</name>
    <dbReference type="NCBI Taxonomy" id="1655435"/>
    <lineage>
        <taxon>Bacteria</taxon>
        <taxon>Bacillati</taxon>
        <taxon>Actinomycetota</taxon>
        <taxon>Actinomycetes</taxon>
        <taxon>Micrococcales</taxon>
        <taxon>Beutenbergiaceae</taxon>
        <taxon>Serinibacter</taxon>
    </lineage>
</organism>
<keyword evidence="2" id="KW-1185">Reference proteome</keyword>
<dbReference type="RefSeq" id="WP_109229718.1">
    <property type="nucleotide sequence ID" value="NZ_PYHR01000002.1"/>
</dbReference>
<comment type="caution">
    <text evidence="1">The sequence shown here is derived from an EMBL/GenBank/DDBJ whole genome shotgun (WGS) entry which is preliminary data.</text>
</comment>
<reference evidence="1 2" key="1">
    <citation type="submission" date="2018-03" db="EMBL/GenBank/DDBJ databases">
        <title>Genome assembly of novel Miniimonas species PCH200.</title>
        <authorList>
            <person name="Thakur V."/>
            <person name="Kumar V."/>
            <person name="Singh D."/>
        </authorList>
    </citation>
    <scope>NUCLEOTIDE SEQUENCE [LARGE SCALE GENOMIC DNA]</scope>
    <source>
        <strain evidence="1 2">PCH200</strain>
    </source>
</reference>
<gene>
    <name evidence="1" type="ORF">C8046_12370</name>
</gene>
<dbReference type="Proteomes" id="UP000245166">
    <property type="component" value="Unassembled WGS sequence"/>
</dbReference>
<dbReference type="AlphaFoldDB" id="A0A2U1ZWG8"/>
<evidence type="ECO:0000313" key="2">
    <source>
        <dbReference type="Proteomes" id="UP000245166"/>
    </source>
</evidence>
<protein>
    <submittedName>
        <fullName evidence="1">Uncharacterized protein</fullName>
    </submittedName>
</protein>